<gene>
    <name evidence="1" type="ORF">PAN31117_03133</name>
</gene>
<organism evidence="1 2">
    <name type="scientific">Pandoraea anapnoica</name>
    <dbReference type="NCBI Taxonomy" id="2508301"/>
    <lineage>
        <taxon>Bacteria</taxon>
        <taxon>Pseudomonadati</taxon>
        <taxon>Pseudomonadota</taxon>
        <taxon>Betaproteobacteria</taxon>
        <taxon>Burkholderiales</taxon>
        <taxon>Burkholderiaceae</taxon>
        <taxon>Pandoraea</taxon>
    </lineage>
</organism>
<name>A0A5E5A9Y0_9BURK</name>
<proteinExistence type="predicted"/>
<reference evidence="1 2" key="1">
    <citation type="submission" date="2019-08" db="EMBL/GenBank/DDBJ databases">
        <authorList>
            <person name="Peeters C."/>
        </authorList>
    </citation>
    <scope>NUCLEOTIDE SEQUENCE [LARGE SCALE GENOMIC DNA]</scope>
    <source>
        <strain evidence="1 2">LMG 31117</strain>
    </source>
</reference>
<dbReference type="Proteomes" id="UP000383122">
    <property type="component" value="Unassembled WGS sequence"/>
</dbReference>
<evidence type="ECO:0000313" key="2">
    <source>
        <dbReference type="Proteomes" id="UP000383122"/>
    </source>
</evidence>
<sequence>MHQAQPALRCKPGDLARIKKAWNELLEGRLVFIRRSYSSTEWLVYLLDGPAFSVSEDRCHLVVARSMIADDWALEPIGGQRREPSEEATDSVCQSARLLEGSSEVSG</sequence>
<keyword evidence="2" id="KW-1185">Reference proteome</keyword>
<dbReference type="EMBL" id="CABPSP010000009">
    <property type="protein sequence ID" value="VVE68900.1"/>
    <property type="molecule type" value="Genomic_DNA"/>
</dbReference>
<evidence type="ECO:0000313" key="1">
    <source>
        <dbReference type="EMBL" id="VVE68900.1"/>
    </source>
</evidence>
<protein>
    <submittedName>
        <fullName evidence="1">Uncharacterized protein</fullName>
    </submittedName>
</protein>
<accession>A0A5E5A9Y0</accession>
<dbReference type="AlphaFoldDB" id="A0A5E5A9Y0"/>